<dbReference type="CDD" id="cd00291">
    <property type="entry name" value="SirA_YedF_YeeD"/>
    <property type="match status" value="1"/>
</dbReference>
<name>A0A382PC10_9ZZZZ</name>
<organism evidence="2">
    <name type="scientific">marine metagenome</name>
    <dbReference type="NCBI Taxonomy" id="408172"/>
    <lineage>
        <taxon>unclassified sequences</taxon>
        <taxon>metagenomes</taxon>
        <taxon>ecological metagenomes</taxon>
    </lineage>
</organism>
<feature type="domain" description="UPF0033" evidence="1">
    <location>
        <begin position="18"/>
        <end position="81"/>
    </location>
</feature>
<dbReference type="Pfam" id="PF01206">
    <property type="entry name" value="TusA"/>
    <property type="match status" value="1"/>
</dbReference>
<evidence type="ECO:0000259" key="1">
    <source>
        <dbReference type="Pfam" id="PF01206"/>
    </source>
</evidence>
<dbReference type="InterPro" id="IPR036868">
    <property type="entry name" value="TusA-like_sf"/>
</dbReference>
<dbReference type="AlphaFoldDB" id="A0A382PC10"/>
<proteinExistence type="predicted"/>
<dbReference type="InterPro" id="IPR001455">
    <property type="entry name" value="TusA-like"/>
</dbReference>
<evidence type="ECO:0000313" key="2">
    <source>
        <dbReference type="EMBL" id="SVC70933.1"/>
    </source>
</evidence>
<protein>
    <recommendedName>
        <fullName evidence="1">UPF0033 domain-containing protein</fullName>
    </recommendedName>
</protein>
<accession>A0A382PC10</accession>
<dbReference type="Gene3D" id="3.30.110.40">
    <property type="entry name" value="TusA-like domain"/>
    <property type="match status" value="1"/>
</dbReference>
<sequence length="84" mass="9469">MSIEQEIGQSKEQGIPILDVRGEICPYPMMQTNKELDEKNLAALEVLTDHPPALGTIPHEAMKRGYGCEIEEVRSGEWKISLFK</sequence>
<dbReference type="EMBL" id="UINC01106339">
    <property type="protein sequence ID" value="SVC70933.1"/>
    <property type="molecule type" value="Genomic_DNA"/>
</dbReference>
<dbReference type="SUPFAM" id="SSF64307">
    <property type="entry name" value="SirA-like"/>
    <property type="match status" value="1"/>
</dbReference>
<reference evidence="2" key="1">
    <citation type="submission" date="2018-05" db="EMBL/GenBank/DDBJ databases">
        <authorList>
            <person name="Lanie J.A."/>
            <person name="Ng W.-L."/>
            <person name="Kazmierczak K.M."/>
            <person name="Andrzejewski T.M."/>
            <person name="Davidsen T.M."/>
            <person name="Wayne K.J."/>
            <person name="Tettelin H."/>
            <person name="Glass J.I."/>
            <person name="Rusch D."/>
            <person name="Podicherti R."/>
            <person name="Tsui H.-C.T."/>
            <person name="Winkler M.E."/>
        </authorList>
    </citation>
    <scope>NUCLEOTIDE SEQUENCE</scope>
</reference>
<gene>
    <name evidence="2" type="ORF">METZ01_LOCUS323787</name>
</gene>